<evidence type="ECO:0000313" key="2">
    <source>
        <dbReference type="EMBL" id="POM65612.1"/>
    </source>
</evidence>
<organism evidence="2 3">
    <name type="scientific">Phytophthora palmivora</name>
    <dbReference type="NCBI Taxonomy" id="4796"/>
    <lineage>
        <taxon>Eukaryota</taxon>
        <taxon>Sar</taxon>
        <taxon>Stramenopiles</taxon>
        <taxon>Oomycota</taxon>
        <taxon>Peronosporomycetes</taxon>
        <taxon>Peronosporales</taxon>
        <taxon>Peronosporaceae</taxon>
        <taxon>Phytophthora</taxon>
    </lineage>
</organism>
<keyword evidence="1" id="KW-1133">Transmembrane helix</keyword>
<comment type="caution">
    <text evidence="2">The sequence shown here is derived from an EMBL/GenBank/DDBJ whole genome shotgun (WGS) entry which is preliminary data.</text>
</comment>
<keyword evidence="1" id="KW-0472">Membrane</keyword>
<name>A0A2P4XJ75_9STRA</name>
<accession>A0A2P4XJ75</accession>
<evidence type="ECO:0000313" key="3">
    <source>
        <dbReference type="Proteomes" id="UP000237271"/>
    </source>
</evidence>
<protein>
    <recommendedName>
        <fullName evidence="4">Transmembrane protein</fullName>
    </recommendedName>
</protein>
<evidence type="ECO:0008006" key="4">
    <source>
        <dbReference type="Google" id="ProtNLM"/>
    </source>
</evidence>
<proteinExistence type="predicted"/>
<dbReference type="EMBL" id="NCKW01010043">
    <property type="protein sequence ID" value="POM65612.1"/>
    <property type="molecule type" value="Genomic_DNA"/>
</dbReference>
<keyword evidence="1" id="KW-0812">Transmembrane</keyword>
<dbReference type="OrthoDB" id="164578at2759"/>
<gene>
    <name evidence="2" type="ORF">PHPALM_18643</name>
</gene>
<dbReference type="Proteomes" id="UP000237271">
    <property type="component" value="Unassembled WGS sequence"/>
</dbReference>
<sequence length="655" mass="72021">MDISNVTYSVGESTAQNSIANTVLKTLVLPRAAKSPPNCNWSLTTQNFRLYVPNDFVEVGFPQREWMTRLLPKALDASTLRFKLNATNTSTDVRNGELPMSASLAADLVVNAMFMSSEFIPWGKYKSWNDPVPTNITEAYPTSKSQKHRQVPTAELLELLPAGPEVSESAKKKWLLEAIEPVLSSKFADSDQFSLKDIGVEFAHIEVSPNITFDALTFELDVNTSLITNATNAADGTRYTLLSSSNCAPWPDRCLIPKAVMPPEGTVNYDLLYDAPAQVNAFAVCVNSDGSETIESTIFFNESDMIDYNMQSCSNSMSSILLISVSKRLVASALISDVTGDFDGLHSEAYSSVATNLRKIYSFTVNWKIVDLAKEYKASCKVDGGNCFGLSIELNASNSTPDQRLVAGVEALPLNLLSAPLYSGKLHDEGQRPFTLIQVNEPPRQSILGDWYSIVAGDILLPHNVMLDRWELGQVDYSEQLCAHQEDRIELVLNNHYYMEHTLQATYTSALFFLMQNGVPTDTVPLDQKTTTLAFSANKQNIVVWISAPKLNAVLTYVGCLVLVVAIVTMLLIQNNGSLLGITAPHAIARVVLDGKTFPSFLLYRKVKFTSENAGGVYDVDNVVINTISVQPAKNASDLIEDSRTSNNSRDLRSV</sequence>
<keyword evidence="3" id="KW-1185">Reference proteome</keyword>
<dbReference type="AlphaFoldDB" id="A0A2P4XJ75"/>
<feature type="transmembrane region" description="Helical" evidence="1">
    <location>
        <begin position="554"/>
        <end position="573"/>
    </location>
</feature>
<evidence type="ECO:0000256" key="1">
    <source>
        <dbReference type="SAM" id="Phobius"/>
    </source>
</evidence>
<reference evidence="2 3" key="1">
    <citation type="journal article" date="2017" name="Genome Biol. Evol.">
        <title>Phytophthora megakarya and P. palmivora, closely related causal agents of cacao black pod rot, underwent increases in genome sizes and gene numbers by different mechanisms.</title>
        <authorList>
            <person name="Ali S.S."/>
            <person name="Shao J."/>
            <person name="Lary D.J."/>
            <person name="Kronmiller B."/>
            <person name="Shen D."/>
            <person name="Strem M.D."/>
            <person name="Amoako-Attah I."/>
            <person name="Akrofi A.Y."/>
            <person name="Begoude B.A."/>
            <person name="Ten Hoopen G.M."/>
            <person name="Coulibaly K."/>
            <person name="Kebe B.I."/>
            <person name="Melnick R.L."/>
            <person name="Guiltinan M.J."/>
            <person name="Tyler B.M."/>
            <person name="Meinhardt L.W."/>
            <person name="Bailey B.A."/>
        </authorList>
    </citation>
    <scope>NUCLEOTIDE SEQUENCE [LARGE SCALE GENOMIC DNA]</scope>
    <source>
        <strain evidence="3">sbr112.9</strain>
    </source>
</reference>